<dbReference type="InterPro" id="IPR051470">
    <property type="entry name" value="Thiol:disulfide_interchange"/>
</dbReference>
<dbReference type="Pfam" id="PF08238">
    <property type="entry name" value="Sel1"/>
    <property type="match status" value="3"/>
</dbReference>
<dbReference type="InterPro" id="IPR018950">
    <property type="entry name" value="DiS-bond_isomerase_DsbC/G_N"/>
</dbReference>
<dbReference type="InterPro" id="IPR011990">
    <property type="entry name" value="TPR-like_helical_dom_sf"/>
</dbReference>
<evidence type="ECO:0000259" key="9">
    <source>
        <dbReference type="Pfam" id="PF10411"/>
    </source>
</evidence>
<comment type="function">
    <text evidence="7">Required for disulfide bond formation in some periplasmic proteins. Acts by transferring its disulfide bond to other proteins and is reduced in the process.</text>
</comment>
<proteinExistence type="inferred from homology"/>
<dbReference type="InterPro" id="IPR009094">
    <property type="entry name" value="DiS-bond_isomerase_DsbC/G_N_sf"/>
</dbReference>
<dbReference type="SUPFAM" id="SSF54423">
    <property type="entry name" value="DsbC/DsbG N-terminal domain-like"/>
    <property type="match status" value="1"/>
</dbReference>
<accession>A0A1C3HP03</accession>
<keyword evidence="3 7" id="KW-0732">Signal</keyword>
<evidence type="ECO:0000256" key="1">
    <source>
        <dbReference type="ARBA" id="ARBA00004418"/>
    </source>
</evidence>
<dbReference type="SMART" id="SM00671">
    <property type="entry name" value="SEL1"/>
    <property type="match status" value="3"/>
</dbReference>
<evidence type="ECO:0000256" key="4">
    <source>
        <dbReference type="ARBA" id="ARBA00022764"/>
    </source>
</evidence>
<dbReference type="Pfam" id="PF10411">
    <property type="entry name" value="DsbC_N"/>
    <property type="match status" value="1"/>
</dbReference>
<keyword evidence="5" id="KW-1015">Disulfide bond</keyword>
<dbReference type="Gene3D" id="1.25.40.10">
    <property type="entry name" value="Tetratricopeptide repeat domain"/>
    <property type="match status" value="1"/>
</dbReference>
<evidence type="ECO:0000259" key="10">
    <source>
        <dbReference type="Pfam" id="PF13098"/>
    </source>
</evidence>
<protein>
    <recommendedName>
        <fullName evidence="7">Thiol:disulfide interchange protein</fullName>
    </recommendedName>
</protein>
<dbReference type="CDD" id="cd03020">
    <property type="entry name" value="DsbA_DsbC_DsbG"/>
    <property type="match status" value="1"/>
</dbReference>
<dbReference type="InterPro" id="IPR036249">
    <property type="entry name" value="Thioredoxin-like_sf"/>
</dbReference>
<evidence type="ECO:0000256" key="5">
    <source>
        <dbReference type="ARBA" id="ARBA00023157"/>
    </source>
</evidence>
<evidence type="ECO:0000256" key="7">
    <source>
        <dbReference type="RuleBase" id="RU364038"/>
    </source>
</evidence>
<evidence type="ECO:0000256" key="2">
    <source>
        <dbReference type="ARBA" id="ARBA00009813"/>
    </source>
</evidence>
<dbReference type="AlphaFoldDB" id="A0A1C3HP03"/>
<dbReference type="InterPro" id="IPR012336">
    <property type="entry name" value="Thioredoxin-like_fold"/>
</dbReference>
<keyword evidence="6 7" id="KW-0676">Redox-active center</keyword>
<dbReference type="Pfam" id="PF13098">
    <property type="entry name" value="Thioredoxin_2"/>
    <property type="match status" value="1"/>
</dbReference>
<feature type="signal peptide" evidence="7">
    <location>
        <begin position="1"/>
        <end position="17"/>
    </location>
</feature>
<gene>
    <name evidence="11" type="ORF">CHUV0807_1472</name>
</gene>
<dbReference type="GO" id="GO:0042597">
    <property type="term" value="C:periplasmic space"/>
    <property type="evidence" value="ECO:0007669"/>
    <property type="project" value="UniProtKB-SubCell"/>
</dbReference>
<dbReference type="SUPFAM" id="SSF81901">
    <property type="entry name" value="HCP-like"/>
    <property type="match status" value="1"/>
</dbReference>
<keyword evidence="4 7" id="KW-0574">Periplasm</keyword>
<dbReference type="SUPFAM" id="SSF52833">
    <property type="entry name" value="Thioredoxin-like"/>
    <property type="match status" value="1"/>
</dbReference>
<reference evidence="12" key="1">
    <citation type="submission" date="2016-04" db="EMBL/GenBank/DDBJ databases">
        <authorList>
            <person name="Tagini F."/>
        </authorList>
    </citation>
    <scope>NUCLEOTIDE SEQUENCE [LARGE SCALE GENOMIC DNA]</scope>
    <source>
        <strain evidence="12">CHUV0807</strain>
    </source>
</reference>
<dbReference type="RefSeq" id="WP_079540850.1">
    <property type="nucleotide sequence ID" value="NZ_CP171111.1"/>
</dbReference>
<dbReference type="EMBL" id="FKLO01000050">
    <property type="protein sequence ID" value="SAY95713.1"/>
    <property type="molecule type" value="Genomic_DNA"/>
</dbReference>
<dbReference type="Gene3D" id="3.10.450.70">
    <property type="entry name" value="Disulphide bond isomerase, DsbC/G, N-terminal"/>
    <property type="match status" value="1"/>
</dbReference>
<feature type="domain" description="Disulphide bond isomerase DsbC/G N-terminal" evidence="9">
    <location>
        <begin position="38"/>
        <end position="80"/>
    </location>
</feature>
<dbReference type="Gene3D" id="3.40.30.10">
    <property type="entry name" value="Glutaredoxin"/>
    <property type="match status" value="1"/>
</dbReference>
<comment type="subcellular location">
    <subcellularLocation>
        <location evidence="1 7">Periplasm</location>
    </subcellularLocation>
</comment>
<dbReference type="InterPro" id="IPR033954">
    <property type="entry name" value="DiS-bond_Isoase_DsbC/G"/>
</dbReference>
<dbReference type="InterPro" id="IPR006597">
    <property type="entry name" value="Sel1-like"/>
</dbReference>
<dbReference type="PANTHER" id="PTHR35272">
    <property type="entry name" value="THIOL:DISULFIDE INTERCHANGE PROTEIN DSBC-RELATED"/>
    <property type="match status" value="1"/>
</dbReference>
<feature type="region of interest" description="Disordered" evidence="8">
    <location>
        <begin position="233"/>
        <end position="264"/>
    </location>
</feature>
<dbReference type="PANTHER" id="PTHR35272:SF3">
    <property type="entry name" value="THIOL:DISULFIDE INTERCHANGE PROTEIN DSBC"/>
    <property type="match status" value="1"/>
</dbReference>
<name>A0A1C3HP03_9GAMM</name>
<evidence type="ECO:0000256" key="8">
    <source>
        <dbReference type="SAM" id="MobiDB-lite"/>
    </source>
</evidence>
<evidence type="ECO:0000313" key="11">
    <source>
        <dbReference type="EMBL" id="SAY95713.1"/>
    </source>
</evidence>
<comment type="similarity">
    <text evidence="2 7">Belongs to the thioredoxin family. DsbC subfamily.</text>
</comment>
<evidence type="ECO:0000256" key="6">
    <source>
        <dbReference type="ARBA" id="ARBA00023284"/>
    </source>
</evidence>
<feature type="domain" description="Thioredoxin-like fold" evidence="10">
    <location>
        <begin position="108"/>
        <end position="229"/>
    </location>
</feature>
<feature type="chain" id="PRO_5010003718" description="Thiol:disulfide interchange protein" evidence="7">
    <location>
        <begin position="18"/>
        <end position="409"/>
    </location>
</feature>
<sequence length="409" mass="44809">MRPLLCLLTAAIPLVHAASPNMELAKSVFDPRVMSNAEESPIPGLYQFAQGAEVFYISADGRYVMQGEMIDLQTQNNVTEAFRASERVKALTQLDPKTMISIMPNAPQYQVTVFIDVDCPYCRVMQQNILEYTQRGIAIRYLAFPRSGPESVAALRMSQVWCSPDRLSALLLAETDQPLPNSRGDCTNIIRDHFATGLRMGIASTPSVILEDGTLIPGFVAPANLEAILSQHLRQSEPPPEPRSPVRRPPPPLPPALNPSEPPPIPDFALSVLAAIVAQTPEAAKIRTQAEHGDASAQYRLGQHYVAAQNLMEAKKWYEKAAAQGYADAAYKLGRLYDDAHDKTKAGQYYETARQQWEKAANAGDADAQYQLGVMCREGLGIPVDAAQARVWFEKAAAQGHEAARAALE</sequence>
<organism evidence="11 12">
    <name type="scientific">Cardiobacterium hominis</name>
    <dbReference type="NCBI Taxonomy" id="2718"/>
    <lineage>
        <taxon>Bacteria</taxon>
        <taxon>Pseudomonadati</taxon>
        <taxon>Pseudomonadota</taxon>
        <taxon>Gammaproteobacteria</taxon>
        <taxon>Cardiobacteriales</taxon>
        <taxon>Cardiobacteriaceae</taxon>
        <taxon>Cardiobacterium</taxon>
    </lineage>
</organism>
<evidence type="ECO:0000256" key="3">
    <source>
        <dbReference type="ARBA" id="ARBA00022729"/>
    </source>
</evidence>
<evidence type="ECO:0000313" key="12">
    <source>
        <dbReference type="Proteomes" id="UP000190837"/>
    </source>
</evidence>
<dbReference type="Proteomes" id="UP000190837">
    <property type="component" value="Unassembled WGS sequence"/>
</dbReference>
<feature type="compositionally biased region" description="Pro residues" evidence="8">
    <location>
        <begin position="237"/>
        <end position="264"/>
    </location>
</feature>